<dbReference type="InterPro" id="IPR050908">
    <property type="entry name" value="SmbC-like"/>
</dbReference>
<keyword evidence="5" id="KW-1185">Reference proteome</keyword>
<evidence type="ECO:0000313" key="4">
    <source>
        <dbReference type="EMBL" id="NBI54780.1"/>
    </source>
</evidence>
<evidence type="ECO:0000256" key="2">
    <source>
        <dbReference type="ARBA" id="ARBA00023163"/>
    </source>
</evidence>
<name>A0ABW9YM78_9GAMM</name>
<dbReference type="PANTHER" id="PTHR40055:SF1">
    <property type="entry name" value="TRANSCRIPTIONAL REGULATOR YGIV-RELATED"/>
    <property type="match status" value="1"/>
</dbReference>
<comment type="caution">
    <text evidence="4">The sequence shown here is derived from an EMBL/GenBank/DDBJ whole genome shotgun (WGS) entry which is preliminary data.</text>
</comment>
<sequence>MKDNTKVNVMDSQHLVPELALIEELPEHWKSRFEKALYMLYESLEQSPALAWEEIAISCAISPHHFHRVFRAVFNEAPGQYLRRLRLQTVVEKLIYTSDSITDIAVGSGFSSSQALAKALKRELNTSAKAIRKLRERDSYDYLDELYNKLGHPTSQSHKTMESQIVEQLNTELRTYPERHLPSKRFSIPEFEKIMDEPGDEEFEVIVATDVEQLNNCFDDITVHVGEEFTSAFRANLAIAAGKYLCCKTNISTDVGYYAVWNELYRRAVLEGYELCEQGYTVEYLRNASTKLPYGMEIELQLPVEDVDG</sequence>
<dbReference type="PROSITE" id="PS01124">
    <property type="entry name" value="HTH_ARAC_FAMILY_2"/>
    <property type="match status" value="1"/>
</dbReference>
<dbReference type="Pfam" id="PF12833">
    <property type="entry name" value="HTH_18"/>
    <property type="match status" value="1"/>
</dbReference>
<evidence type="ECO:0000259" key="3">
    <source>
        <dbReference type="PROSITE" id="PS01124"/>
    </source>
</evidence>
<evidence type="ECO:0000313" key="5">
    <source>
        <dbReference type="Proteomes" id="UP000738517"/>
    </source>
</evidence>
<feature type="domain" description="HTH araC/xylS-type" evidence="3">
    <location>
        <begin position="34"/>
        <end position="134"/>
    </location>
</feature>
<dbReference type="SUPFAM" id="SSF46689">
    <property type="entry name" value="Homeodomain-like"/>
    <property type="match status" value="2"/>
</dbReference>
<dbReference type="EMBL" id="RSEJ01000023">
    <property type="protein sequence ID" value="NBI54780.1"/>
    <property type="molecule type" value="Genomic_DNA"/>
</dbReference>
<accession>A0ABW9YM78</accession>
<proteinExistence type="predicted"/>
<dbReference type="PANTHER" id="PTHR40055">
    <property type="entry name" value="TRANSCRIPTIONAL REGULATOR YGIV-RELATED"/>
    <property type="match status" value="1"/>
</dbReference>
<protein>
    <submittedName>
        <fullName evidence="4">AraC family transcriptional regulator</fullName>
    </submittedName>
</protein>
<dbReference type="InterPro" id="IPR018060">
    <property type="entry name" value="HTH_AraC"/>
</dbReference>
<dbReference type="SMART" id="SM00342">
    <property type="entry name" value="HTH_ARAC"/>
    <property type="match status" value="1"/>
</dbReference>
<dbReference type="InterPro" id="IPR009057">
    <property type="entry name" value="Homeodomain-like_sf"/>
</dbReference>
<dbReference type="Proteomes" id="UP000738517">
    <property type="component" value="Unassembled WGS sequence"/>
</dbReference>
<evidence type="ECO:0000256" key="1">
    <source>
        <dbReference type="ARBA" id="ARBA00023015"/>
    </source>
</evidence>
<keyword evidence="1" id="KW-0805">Transcription regulation</keyword>
<gene>
    <name evidence="4" type="ORF">EIZ48_19880</name>
</gene>
<organism evidence="4 5">
    <name type="scientific">Photobacterium alginatilyticum</name>
    <dbReference type="NCBI Taxonomy" id="1775171"/>
    <lineage>
        <taxon>Bacteria</taxon>
        <taxon>Pseudomonadati</taxon>
        <taxon>Pseudomonadota</taxon>
        <taxon>Gammaproteobacteria</taxon>
        <taxon>Vibrionales</taxon>
        <taxon>Vibrionaceae</taxon>
        <taxon>Photobacterium</taxon>
    </lineage>
</organism>
<reference evidence="4 5" key="1">
    <citation type="journal article" date="2017" name="Int. J. Syst. Evol. Microbiol.">
        <title>Photobacterium alginatilyticum sp. nov., a marine bacterium isolated from bottom seawater.</title>
        <authorList>
            <person name="Wang X."/>
            <person name="Wang Y."/>
            <person name="Yang X."/>
            <person name="Sun H."/>
            <person name="Li B."/>
            <person name="Zhang X.H."/>
        </authorList>
    </citation>
    <scope>NUCLEOTIDE SEQUENCE [LARGE SCALE GENOMIC DNA]</scope>
    <source>
        <strain evidence="4 5">P03D4</strain>
    </source>
</reference>
<keyword evidence="2" id="KW-0804">Transcription</keyword>
<dbReference type="Gene3D" id="1.10.10.60">
    <property type="entry name" value="Homeodomain-like"/>
    <property type="match status" value="2"/>
</dbReference>